<organism evidence="1 2">
    <name type="scientific">Rhodanobacter denitrificans</name>
    <dbReference type="NCBI Taxonomy" id="666685"/>
    <lineage>
        <taxon>Bacteria</taxon>
        <taxon>Pseudomonadati</taxon>
        <taxon>Pseudomonadota</taxon>
        <taxon>Gammaproteobacteria</taxon>
        <taxon>Lysobacterales</taxon>
        <taxon>Rhodanobacteraceae</taxon>
        <taxon>Rhodanobacter</taxon>
    </lineage>
</organism>
<proteinExistence type="predicted"/>
<evidence type="ECO:0000313" key="2">
    <source>
        <dbReference type="Proteomes" id="UP000011859"/>
    </source>
</evidence>
<protein>
    <submittedName>
        <fullName evidence="1">Uncharacterized protein</fullName>
    </submittedName>
</protein>
<name>M4NFF1_9GAMM</name>
<dbReference type="OrthoDB" id="9925207at2"/>
<dbReference type="EMBL" id="CP003470">
    <property type="protein sequence ID" value="AGG88767.1"/>
    <property type="molecule type" value="Genomic_DNA"/>
</dbReference>
<gene>
    <name evidence="1" type="ORF">R2APBS1_1632</name>
</gene>
<evidence type="ECO:0000313" key="1">
    <source>
        <dbReference type="EMBL" id="AGG88767.1"/>
    </source>
</evidence>
<dbReference type="STRING" id="666685.R2APBS1_1632"/>
<dbReference type="RefSeq" id="WP_015447523.1">
    <property type="nucleotide sequence ID" value="NC_020541.1"/>
</dbReference>
<dbReference type="Proteomes" id="UP000011859">
    <property type="component" value="Chromosome"/>
</dbReference>
<dbReference type="AlphaFoldDB" id="M4NFF1"/>
<keyword evidence="2" id="KW-1185">Reference proteome</keyword>
<reference evidence="1 2" key="1">
    <citation type="submission" date="2012-04" db="EMBL/GenBank/DDBJ databases">
        <title>Complete genome of Rhodanobacter sp. 2APBS1.</title>
        <authorList>
            <consortium name="US DOE Joint Genome Institute"/>
            <person name="Huntemann M."/>
            <person name="Wei C.-L."/>
            <person name="Han J."/>
            <person name="Detter J.C."/>
            <person name="Han C."/>
            <person name="Tapia R."/>
            <person name="Munk A.C.C."/>
            <person name="Chen A."/>
            <person name="Krypides N."/>
            <person name="Mavromatis K."/>
            <person name="Markowitz V."/>
            <person name="Szeto E."/>
            <person name="Ivanova N."/>
            <person name="Mikhailova N."/>
            <person name="Ovchinnikova G."/>
            <person name="Pagani I."/>
            <person name="Pati A."/>
            <person name="Goodwin L."/>
            <person name="Peters L."/>
            <person name="Pitluck S."/>
            <person name="Woyke T."/>
            <person name="Prakash O."/>
            <person name="Elkins J."/>
            <person name="Brown S."/>
            <person name="Palumbo A."/>
            <person name="Hemme C."/>
            <person name="Zhou J."/>
            <person name="Watson D."/>
            <person name="Jardine P."/>
            <person name="Kostka J."/>
            <person name="Green S."/>
        </authorList>
    </citation>
    <scope>NUCLEOTIDE SEQUENCE [LARGE SCALE GENOMIC DNA]</scope>
    <source>
        <strain evidence="1 2">2APBS1</strain>
    </source>
</reference>
<dbReference type="HOGENOM" id="CLU_1383194_0_0_6"/>
<sequence>MTFASKARFSGIIVADIAKWLAGPIDDDAKRDIFELIEAAKRDPSQFRALRVKWAFYRLRGIVPAIIEREPASDLRDDLSDAWAFLSAEVRKASPDWSEADRHLDTFHAHMKHAVHFDDQRAVIETGTRVRKPFEEANAASSAAAAARYAQWQARATDLWALPQHAHKSAIEIARLIARGTVYKPGTIRTRISKPAP</sequence>
<dbReference type="KEGG" id="rhd:R2APBS1_1632"/>
<accession>M4NFF1</accession>